<sequence>MQEENRAGVPPQRTAPPEEHRTSTTEKGSFCSAACTCGWRGPARRARSQARRDAAVHQEA</sequence>
<keyword evidence="3" id="KW-1185">Reference proteome</keyword>
<feature type="region of interest" description="Disordered" evidence="1">
    <location>
        <begin position="41"/>
        <end position="60"/>
    </location>
</feature>
<evidence type="ECO:0000313" key="2">
    <source>
        <dbReference type="EMBL" id="MFD1828842.1"/>
    </source>
</evidence>
<dbReference type="EMBL" id="JBHUFU010000001">
    <property type="protein sequence ID" value="MFD1828842.1"/>
    <property type="molecule type" value="Genomic_DNA"/>
</dbReference>
<evidence type="ECO:0000313" key="3">
    <source>
        <dbReference type="Proteomes" id="UP001597365"/>
    </source>
</evidence>
<dbReference type="RefSeq" id="WP_380896699.1">
    <property type="nucleotide sequence ID" value="NZ_JBHUFU010000001.1"/>
</dbReference>
<proteinExistence type="predicted"/>
<protein>
    <submittedName>
        <fullName evidence="2">Uncharacterized protein</fullName>
    </submittedName>
</protein>
<name>A0ABW4PF60_9ACTN</name>
<comment type="caution">
    <text evidence="2">The sequence shown here is derived from an EMBL/GenBank/DDBJ whole genome shotgun (WGS) entry which is preliminary data.</text>
</comment>
<feature type="compositionally biased region" description="Basic and acidic residues" evidence="1">
    <location>
        <begin position="50"/>
        <end position="60"/>
    </location>
</feature>
<organism evidence="2 3">
    <name type="scientific">Streptomyces desertarenae</name>
    <dbReference type="NCBI Taxonomy" id="2666184"/>
    <lineage>
        <taxon>Bacteria</taxon>
        <taxon>Bacillati</taxon>
        <taxon>Actinomycetota</taxon>
        <taxon>Actinomycetes</taxon>
        <taxon>Kitasatosporales</taxon>
        <taxon>Streptomycetaceae</taxon>
        <taxon>Streptomyces</taxon>
    </lineage>
</organism>
<evidence type="ECO:0000256" key="1">
    <source>
        <dbReference type="SAM" id="MobiDB-lite"/>
    </source>
</evidence>
<gene>
    <name evidence="2" type="ORF">ACFSJS_04075</name>
</gene>
<accession>A0ABW4PF60</accession>
<dbReference type="Proteomes" id="UP001597365">
    <property type="component" value="Unassembled WGS sequence"/>
</dbReference>
<reference evidence="3" key="1">
    <citation type="journal article" date="2019" name="Int. J. Syst. Evol. Microbiol.">
        <title>The Global Catalogue of Microorganisms (GCM) 10K type strain sequencing project: providing services to taxonomists for standard genome sequencing and annotation.</title>
        <authorList>
            <consortium name="The Broad Institute Genomics Platform"/>
            <consortium name="The Broad Institute Genome Sequencing Center for Infectious Disease"/>
            <person name="Wu L."/>
            <person name="Ma J."/>
        </authorList>
    </citation>
    <scope>NUCLEOTIDE SEQUENCE [LARGE SCALE GENOMIC DNA]</scope>
    <source>
        <strain evidence="3">CGMCC 4.7455</strain>
    </source>
</reference>
<feature type="region of interest" description="Disordered" evidence="1">
    <location>
        <begin position="1"/>
        <end position="28"/>
    </location>
</feature>